<proteinExistence type="predicted"/>
<evidence type="ECO:0000256" key="3">
    <source>
        <dbReference type="ARBA" id="ARBA00022927"/>
    </source>
</evidence>
<dbReference type="AlphaFoldDB" id="A0A8H7SS18"/>
<dbReference type="Pfam" id="PF04421">
    <property type="entry name" value="Mss4"/>
    <property type="match status" value="1"/>
</dbReference>
<dbReference type="PANTHER" id="PTHR13276:SF0">
    <property type="entry name" value="GUANINE NUCLEOTIDE EXCHANGE FACTOR MSS4"/>
    <property type="match status" value="1"/>
</dbReference>
<keyword evidence="5" id="KW-1185">Reference proteome</keyword>
<name>A0A8H7SS18_9FUNG</name>
<keyword evidence="2" id="KW-0344">Guanine-nucleotide releasing factor</keyword>
<evidence type="ECO:0000313" key="5">
    <source>
        <dbReference type="Proteomes" id="UP000613177"/>
    </source>
</evidence>
<dbReference type="GO" id="GO:0005829">
    <property type="term" value="C:cytosol"/>
    <property type="evidence" value="ECO:0007669"/>
    <property type="project" value="TreeGrafter"/>
</dbReference>
<dbReference type="GO" id="GO:0008270">
    <property type="term" value="F:zinc ion binding"/>
    <property type="evidence" value="ECO:0007669"/>
    <property type="project" value="TreeGrafter"/>
</dbReference>
<accession>A0A8H7SS18</accession>
<sequence>MAESYKTIENPLEKLVNDLGKNVADILCPKENCKCVILRKNTATLVERDGAKLSLPTSTLPENTLLKPDEDNDTHFWHVGNMMDFENVGFSTTVGTTKYLSCADCDLGPIGYHDTTDPKEFVISIKRAKYRF</sequence>
<keyword evidence="3" id="KW-0653">Protein transport</keyword>
<dbReference type="Proteomes" id="UP000613177">
    <property type="component" value="Unassembled WGS sequence"/>
</dbReference>
<dbReference type="OrthoDB" id="30840at2759"/>
<dbReference type="EMBL" id="JAEPRE010000084">
    <property type="protein sequence ID" value="KAG2233277.1"/>
    <property type="molecule type" value="Genomic_DNA"/>
</dbReference>
<dbReference type="GO" id="GO:0015031">
    <property type="term" value="P:protein transport"/>
    <property type="evidence" value="ECO:0007669"/>
    <property type="project" value="UniProtKB-KW"/>
</dbReference>
<dbReference type="Gene3D" id="2.170.150.10">
    <property type="entry name" value="Metal Binding Protein, Guanine Nucleotide Exchange Factor, Chain A"/>
    <property type="match status" value="1"/>
</dbReference>
<dbReference type="PANTHER" id="PTHR13276">
    <property type="entry name" value="GUANINE NUCLEOTIDE EXCHANGE FACTOR MSS4"/>
    <property type="match status" value="1"/>
</dbReference>
<dbReference type="PROSITE" id="PS51796">
    <property type="entry name" value="MSS4"/>
    <property type="match status" value="1"/>
</dbReference>
<organism evidence="4 5">
    <name type="scientific">Thamnidium elegans</name>
    <dbReference type="NCBI Taxonomy" id="101142"/>
    <lineage>
        <taxon>Eukaryota</taxon>
        <taxon>Fungi</taxon>
        <taxon>Fungi incertae sedis</taxon>
        <taxon>Mucoromycota</taxon>
        <taxon>Mucoromycotina</taxon>
        <taxon>Mucoromycetes</taxon>
        <taxon>Mucorales</taxon>
        <taxon>Mucorineae</taxon>
        <taxon>Mucoraceae</taxon>
        <taxon>Thamnidium</taxon>
    </lineage>
</organism>
<reference evidence="4" key="1">
    <citation type="submission" date="2021-01" db="EMBL/GenBank/DDBJ databases">
        <title>Metabolic potential, ecology and presence of endohyphal bacteria is reflected in genomic diversity of Mucoromycotina.</title>
        <authorList>
            <person name="Muszewska A."/>
            <person name="Okrasinska A."/>
            <person name="Steczkiewicz K."/>
            <person name="Drgas O."/>
            <person name="Orlowska M."/>
            <person name="Perlinska-Lenart U."/>
            <person name="Aleksandrzak-Piekarczyk T."/>
            <person name="Szatraj K."/>
            <person name="Zielenkiewicz U."/>
            <person name="Pilsyk S."/>
            <person name="Malc E."/>
            <person name="Mieczkowski P."/>
            <person name="Kruszewska J.S."/>
            <person name="Biernat P."/>
            <person name="Pawlowska J."/>
        </authorList>
    </citation>
    <scope>NUCLEOTIDE SEQUENCE</scope>
    <source>
        <strain evidence="4">WA0000018081</strain>
    </source>
</reference>
<keyword evidence="1" id="KW-0813">Transport</keyword>
<dbReference type="GO" id="GO:0005085">
    <property type="term" value="F:guanyl-nucleotide exchange factor activity"/>
    <property type="evidence" value="ECO:0007669"/>
    <property type="project" value="UniProtKB-KW"/>
</dbReference>
<dbReference type="FunFam" id="2.170.150.10:FF:000005">
    <property type="entry name" value="Guanine nucleotide exchange factor MSS4"/>
    <property type="match status" value="1"/>
</dbReference>
<evidence type="ECO:0000256" key="1">
    <source>
        <dbReference type="ARBA" id="ARBA00022448"/>
    </source>
</evidence>
<dbReference type="GO" id="GO:0006892">
    <property type="term" value="P:post-Golgi vesicle-mediated transport"/>
    <property type="evidence" value="ECO:0007669"/>
    <property type="project" value="TreeGrafter"/>
</dbReference>
<dbReference type="InterPro" id="IPR011057">
    <property type="entry name" value="Mss4-like_sf"/>
</dbReference>
<dbReference type="InterPro" id="IPR007515">
    <property type="entry name" value="Mss4"/>
</dbReference>
<gene>
    <name evidence="4" type="ORF">INT48_001589</name>
</gene>
<dbReference type="InterPro" id="IPR011323">
    <property type="entry name" value="Mss4/transl-control_tumour"/>
</dbReference>
<dbReference type="SUPFAM" id="SSF51316">
    <property type="entry name" value="Mss4-like"/>
    <property type="match status" value="1"/>
</dbReference>
<dbReference type="GO" id="GO:0016020">
    <property type="term" value="C:membrane"/>
    <property type="evidence" value="ECO:0007669"/>
    <property type="project" value="TreeGrafter"/>
</dbReference>
<protein>
    <submittedName>
        <fullName evidence="4">Uncharacterized protein</fullName>
    </submittedName>
</protein>
<dbReference type="GO" id="GO:0007264">
    <property type="term" value="P:small GTPase-mediated signal transduction"/>
    <property type="evidence" value="ECO:0007669"/>
    <property type="project" value="InterPro"/>
</dbReference>
<comment type="caution">
    <text evidence="4">The sequence shown here is derived from an EMBL/GenBank/DDBJ whole genome shotgun (WGS) entry which is preliminary data.</text>
</comment>
<evidence type="ECO:0000313" key="4">
    <source>
        <dbReference type="EMBL" id="KAG2233277.1"/>
    </source>
</evidence>
<evidence type="ECO:0000256" key="2">
    <source>
        <dbReference type="ARBA" id="ARBA00022658"/>
    </source>
</evidence>